<organism evidence="2 3">
    <name type="scientific">Opisthorchis viverrini</name>
    <name type="common">Southeast Asian liver fluke</name>
    <dbReference type="NCBI Taxonomy" id="6198"/>
    <lineage>
        <taxon>Eukaryota</taxon>
        <taxon>Metazoa</taxon>
        <taxon>Spiralia</taxon>
        <taxon>Lophotrochozoa</taxon>
        <taxon>Platyhelminthes</taxon>
        <taxon>Trematoda</taxon>
        <taxon>Digenea</taxon>
        <taxon>Opisthorchiida</taxon>
        <taxon>Opisthorchiata</taxon>
        <taxon>Opisthorchiidae</taxon>
        <taxon>Opisthorchis</taxon>
    </lineage>
</organism>
<dbReference type="GeneID" id="20319462"/>
<protein>
    <submittedName>
        <fullName evidence="2">Uncharacterized protein</fullName>
    </submittedName>
</protein>
<dbReference type="AlphaFoldDB" id="A0A074ZWK8"/>
<feature type="compositionally biased region" description="Basic and acidic residues" evidence="1">
    <location>
        <begin position="1"/>
        <end position="14"/>
    </location>
</feature>
<evidence type="ECO:0000256" key="1">
    <source>
        <dbReference type="SAM" id="MobiDB-lite"/>
    </source>
</evidence>
<dbReference type="EMBL" id="KL596716">
    <property type="protein sequence ID" value="KER27720.1"/>
    <property type="molecule type" value="Genomic_DNA"/>
</dbReference>
<feature type="compositionally biased region" description="Polar residues" evidence="1">
    <location>
        <begin position="15"/>
        <end position="26"/>
    </location>
</feature>
<accession>A0A074ZWK8</accession>
<evidence type="ECO:0000313" key="2">
    <source>
        <dbReference type="EMBL" id="KER27720.1"/>
    </source>
</evidence>
<proteinExistence type="predicted"/>
<dbReference type="RefSeq" id="XP_009168519.1">
    <property type="nucleotide sequence ID" value="XM_009170255.1"/>
</dbReference>
<gene>
    <name evidence="2" type="ORF">T265_05280</name>
</gene>
<dbReference type="Proteomes" id="UP000054324">
    <property type="component" value="Unassembled WGS sequence"/>
</dbReference>
<dbReference type="CTD" id="20319462"/>
<keyword evidence="3" id="KW-1185">Reference proteome</keyword>
<evidence type="ECO:0000313" key="3">
    <source>
        <dbReference type="Proteomes" id="UP000054324"/>
    </source>
</evidence>
<name>A0A074ZWK8_OPIVI</name>
<reference evidence="2 3" key="1">
    <citation type="submission" date="2013-11" db="EMBL/GenBank/DDBJ databases">
        <title>Opisthorchis viverrini - life in the bile duct.</title>
        <authorList>
            <person name="Young N.D."/>
            <person name="Nagarajan N."/>
            <person name="Lin S.J."/>
            <person name="Korhonen P.K."/>
            <person name="Jex A.R."/>
            <person name="Hall R.S."/>
            <person name="Safavi-Hemami H."/>
            <person name="Kaewkong W."/>
            <person name="Bertrand D."/>
            <person name="Gao S."/>
            <person name="Seet Q."/>
            <person name="Wongkham S."/>
            <person name="Teh B.T."/>
            <person name="Wongkham C."/>
            <person name="Intapan P.M."/>
            <person name="Maleewong W."/>
            <person name="Yang X."/>
            <person name="Hu M."/>
            <person name="Wang Z."/>
            <person name="Hofmann A."/>
            <person name="Sternberg P.W."/>
            <person name="Tan P."/>
            <person name="Wang J."/>
            <person name="Gasser R.B."/>
        </authorList>
    </citation>
    <scope>NUCLEOTIDE SEQUENCE [LARGE SCALE GENOMIC DNA]</scope>
</reference>
<feature type="region of interest" description="Disordered" evidence="1">
    <location>
        <begin position="1"/>
        <end position="26"/>
    </location>
</feature>
<dbReference type="KEGG" id="ovi:T265_05280"/>
<sequence length="112" mass="12842">MFQEDLNQRTETLPKEQNSQCRSMNPSTEYGRYVWKIFEDPPCLTVDANVASRALVYALDSIDPQLPILLPWKLTIEGLQHAAIDFLIRLLMLLAMRFSSDQPIGCISWSII</sequence>